<evidence type="ECO:0000313" key="3">
    <source>
        <dbReference type="EMBL" id="GAA1702933.1"/>
    </source>
</evidence>
<dbReference type="EMBL" id="BAAAPL010000002">
    <property type="protein sequence ID" value="GAA1702933.1"/>
    <property type="molecule type" value="Genomic_DNA"/>
</dbReference>
<dbReference type="InterPro" id="IPR032466">
    <property type="entry name" value="Metal_Hydrolase"/>
</dbReference>
<reference evidence="3 4" key="1">
    <citation type="journal article" date="2019" name="Int. J. Syst. Evol. Microbiol.">
        <title>The Global Catalogue of Microorganisms (GCM) 10K type strain sequencing project: providing services to taxonomists for standard genome sequencing and annotation.</title>
        <authorList>
            <consortium name="The Broad Institute Genomics Platform"/>
            <consortium name="The Broad Institute Genome Sequencing Center for Infectious Disease"/>
            <person name="Wu L."/>
            <person name="Ma J."/>
        </authorList>
    </citation>
    <scope>NUCLEOTIDE SEQUENCE [LARGE SCALE GENOMIC DNA]</scope>
    <source>
        <strain evidence="3 4">JCM 15577</strain>
    </source>
</reference>
<dbReference type="RefSeq" id="WP_344072363.1">
    <property type="nucleotide sequence ID" value="NZ_BAAAPL010000002.1"/>
</dbReference>
<dbReference type="InterPro" id="IPR006680">
    <property type="entry name" value="Amidohydro-rel"/>
</dbReference>
<accession>A0ABN2IDF7</accession>
<dbReference type="Pfam" id="PF04909">
    <property type="entry name" value="Amidohydro_2"/>
    <property type="match status" value="1"/>
</dbReference>
<sequence length="284" mass="30755">MLLDSHVHVWDPSRSPYSWLRGSDAIDRTFTLEDLSPDLDACGIGDLVLVQSDDTAGDTDFMRELAAVDPRVRGIVGYAPLHEPQIAAATFARWREDPLMVGVRNLIHMRPEPDWMTRPAYVEGLKAAGAAGIAVDVIAVTEAHLEQLVALAGKLPDVTFVLDHLGQPPVTEPKDYWWPLMQRLGEHPRVFAKLSGMYIGGSVLSPVSVDQVRQVRDLALAAFGAERLMYGGDWPIAVLAGGYGPATAGIRAAIAELSAAEQDGIGRRAAETAYALPLRRQTGT</sequence>
<comment type="caution">
    <text evidence="3">The sequence shown here is derived from an EMBL/GenBank/DDBJ whole genome shotgun (WGS) entry which is preliminary data.</text>
</comment>
<dbReference type="InterPro" id="IPR052350">
    <property type="entry name" value="Metallo-dep_Lactonases"/>
</dbReference>
<feature type="domain" description="Amidohydrolase-related" evidence="2">
    <location>
        <begin position="4"/>
        <end position="275"/>
    </location>
</feature>
<dbReference type="Proteomes" id="UP001501690">
    <property type="component" value="Unassembled WGS sequence"/>
</dbReference>
<dbReference type="Gene3D" id="3.20.20.140">
    <property type="entry name" value="Metal-dependent hydrolases"/>
    <property type="match status" value="1"/>
</dbReference>
<dbReference type="PANTHER" id="PTHR43569:SF2">
    <property type="entry name" value="AMIDOHYDROLASE-RELATED DOMAIN-CONTAINING PROTEIN"/>
    <property type="match status" value="1"/>
</dbReference>
<gene>
    <name evidence="3" type="ORF">GCM10009808_21090</name>
</gene>
<proteinExistence type="inferred from homology"/>
<protein>
    <submittedName>
        <fullName evidence="3">Amidohydrolase family protein</fullName>
    </submittedName>
</protein>
<evidence type="ECO:0000313" key="4">
    <source>
        <dbReference type="Proteomes" id="UP001501690"/>
    </source>
</evidence>
<name>A0ABN2IDF7_9MICO</name>
<comment type="similarity">
    <text evidence="1">Belongs to the metallo-dependent hydrolases superfamily.</text>
</comment>
<organism evidence="3 4">
    <name type="scientific">Microbacterium sediminicola</name>
    <dbReference type="NCBI Taxonomy" id="415210"/>
    <lineage>
        <taxon>Bacteria</taxon>
        <taxon>Bacillati</taxon>
        <taxon>Actinomycetota</taxon>
        <taxon>Actinomycetes</taxon>
        <taxon>Micrococcales</taxon>
        <taxon>Microbacteriaceae</taxon>
        <taxon>Microbacterium</taxon>
    </lineage>
</organism>
<dbReference type="PANTHER" id="PTHR43569">
    <property type="entry name" value="AMIDOHYDROLASE"/>
    <property type="match status" value="1"/>
</dbReference>
<evidence type="ECO:0000259" key="2">
    <source>
        <dbReference type="Pfam" id="PF04909"/>
    </source>
</evidence>
<dbReference type="SUPFAM" id="SSF51556">
    <property type="entry name" value="Metallo-dependent hydrolases"/>
    <property type="match status" value="1"/>
</dbReference>
<evidence type="ECO:0000256" key="1">
    <source>
        <dbReference type="ARBA" id="ARBA00038310"/>
    </source>
</evidence>
<keyword evidence="4" id="KW-1185">Reference proteome</keyword>